<evidence type="ECO:0000256" key="1">
    <source>
        <dbReference type="SAM" id="MobiDB-lite"/>
    </source>
</evidence>
<dbReference type="SUPFAM" id="SSF53474">
    <property type="entry name" value="alpha/beta-Hydrolases"/>
    <property type="match status" value="1"/>
</dbReference>
<dbReference type="InterPro" id="IPR011989">
    <property type="entry name" value="ARM-like"/>
</dbReference>
<feature type="region of interest" description="Disordered" evidence="1">
    <location>
        <begin position="63"/>
        <end position="92"/>
    </location>
</feature>
<dbReference type="PANTHER" id="PTHR48202">
    <property type="entry name" value="ALPHA/BETA-HYDROLASES SUPERFAMILY PROTEIN"/>
    <property type="match status" value="1"/>
</dbReference>
<feature type="region of interest" description="Disordered" evidence="1">
    <location>
        <begin position="859"/>
        <end position="878"/>
    </location>
</feature>
<feature type="compositionally biased region" description="Gly residues" evidence="1">
    <location>
        <begin position="82"/>
        <end position="92"/>
    </location>
</feature>
<evidence type="ECO:0000313" key="4">
    <source>
        <dbReference type="Proteomes" id="UP000822688"/>
    </source>
</evidence>
<dbReference type="Gene3D" id="1.25.10.10">
    <property type="entry name" value="Leucine-rich Repeat Variant"/>
    <property type="match status" value="1"/>
</dbReference>
<gene>
    <name evidence="3" type="ORF">KC19_2G175600</name>
</gene>
<protein>
    <recommendedName>
        <fullName evidence="5">Protein SERAC1</fullName>
    </recommendedName>
</protein>
<dbReference type="Gene3D" id="3.40.50.1820">
    <property type="entry name" value="alpha/beta hydrolase"/>
    <property type="match status" value="1"/>
</dbReference>
<keyword evidence="2" id="KW-0812">Transmembrane</keyword>
<comment type="caution">
    <text evidence="3">The sequence shown here is derived from an EMBL/GenBank/DDBJ whole genome shotgun (WGS) entry which is preliminary data.</text>
</comment>
<sequence>MLTCMRVRRQLWGQWRRSGVQRRGEIGAIFGRGGGGGRKEVLVPVFGDGAGLGFRGGAQRGYASSEAGPSAVPGGKELPGNGLEGRAGGGLAGLPESPDGDRGFLVRSGAVLVAGAGTIALLGVIAASTDAFSAVPDAKARVKSSSSAVLSSGAGIGRELMKMAGNVKDASIRSFVDFVEAVASIWVLARCVSTILASSVDNASSEVASWWRPRVASFLADLAAHETRRKAIVESGDGLVLDWLLKAVGGSRPACQFTQAEASRALAYLLSDVNTAESVLGRPHALPYLLHFAASIHVNDAVESLSSGRKDQGTPEGRGVSRGKSLLVAAIMDLVTSSCEIGDAGSCFRPMLPGKADPADVAAVLQVVEGGWVVDDDDGSGDKDGNDRGGMQGLGIRVLGGIEIVGVQRMAANLRQQIPYTYFEKIMESFTASVWPQKQHLTAHLGWAHGENGEFQPVESKRNVSSFRRKPSSDSLSSSYGLWDDLPGRFVAVPLAAWALATWAQSSSENRSIIKGIDKEGDALLAAVVAPERSVRWHGAMAMKYLLQNVDKEYDEVAARWTSALLEMAAQATTYKDMQLASLALTSFASCISQSQSARTLVMDEGLPMLRELAKLTERDESVQGALAQSLDVLTSSGSGLSVDEGKRWSPILLRWVCIHSPESLARSCGCRVLNRVVNSLGQVGIPISQAWLAMLLMDIVNESKPKLGRTKGTSVAEAKERGLVQTERVRLATAAAADIAKVVAREAEASAATELTGKGVAESARELPMVDLLGFDMSPAADHPKDSPPKVTAREAASSTLKAVKALTELIAEDEVGRQRVLEAGGLCLLRRLLLCDDFDQWAAAEEVEALNQNAANQTANGGQQEKPPAATPGIEPMSRTTAHIQKHSMRLLATLSLHPSACIAIAKDPEWCAWLESCARGDNFDNKVNSHARAVLYHVSQVKTMMDEELALSTSGSEGRPNLNAIAVPEKIVGEIWPRYEDCIFLMNSDSTYWGAQSSKQEVGANRGSYLGDHVVGFQHDTSYTEKEDDGPVLDVVFVHGLMGGPYRTWRIAEDKTSSTSPSGLVEKIDEDAGKEGTCWPEEWLADDLPGSRLLTVKYKTNLSQWSGATLPLQEVSSILLDKLVAAGIGERPVVFVTHSMGGLVVKQLLVQASQDEKRHDDRRSRLLRNTSGIVFYSCPHFGSKLADMPWRFGYVLRPAPSIGDLRSGSPKLEELNRFVRQLHTKRGLDVLSFSETKVTPLVEGYGGYGLRMEVVPIESAYPGFGELVLLEGTDHINSCKPLCRSDPAYTRTLGFLQKMVAGARETKHKEE</sequence>
<dbReference type="InterPro" id="IPR016024">
    <property type="entry name" value="ARM-type_fold"/>
</dbReference>
<keyword evidence="2" id="KW-1133">Transmembrane helix</keyword>
<feature type="region of interest" description="Disordered" evidence="1">
    <location>
        <begin position="777"/>
        <end position="797"/>
    </location>
</feature>
<name>A0A8T0IV36_CERPU</name>
<evidence type="ECO:0000313" key="3">
    <source>
        <dbReference type="EMBL" id="KAG0587590.1"/>
    </source>
</evidence>
<evidence type="ECO:0000256" key="2">
    <source>
        <dbReference type="SAM" id="Phobius"/>
    </source>
</evidence>
<accession>A0A8T0IV36</accession>
<dbReference type="EMBL" id="CM026422">
    <property type="protein sequence ID" value="KAG0587590.1"/>
    <property type="molecule type" value="Genomic_DNA"/>
</dbReference>
<proteinExistence type="predicted"/>
<reference evidence="3" key="1">
    <citation type="submission" date="2020-06" db="EMBL/GenBank/DDBJ databases">
        <title>WGS assembly of Ceratodon purpureus strain R40.</title>
        <authorList>
            <person name="Carey S.B."/>
            <person name="Jenkins J."/>
            <person name="Shu S."/>
            <person name="Lovell J.T."/>
            <person name="Sreedasyam A."/>
            <person name="Maumus F."/>
            <person name="Tiley G.P."/>
            <person name="Fernandez-Pozo N."/>
            <person name="Barry K."/>
            <person name="Chen C."/>
            <person name="Wang M."/>
            <person name="Lipzen A."/>
            <person name="Daum C."/>
            <person name="Saski C.A."/>
            <person name="Payton A.C."/>
            <person name="Mcbreen J.C."/>
            <person name="Conrad R.E."/>
            <person name="Kollar L.M."/>
            <person name="Olsson S."/>
            <person name="Huttunen S."/>
            <person name="Landis J.B."/>
            <person name="Wickett N.J."/>
            <person name="Johnson M.G."/>
            <person name="Rensing S.A."/>
            <person name="Grimwood J."/>
            <person name="Schmutz J."/>
            <person name="Mcdaniel S.F."/>
        </authorList>
    </citation>
    <scope>NUCLEOTIDE SEQUENCE</scope>
    <source>
        <strain evidence="3">R40</strain>
    </source>
</reference>
<keyword evidence="4" id="KW-1185">Reference proteome</keyword>
<evidence type="ECO:0008006" key="5">
    <source>
        <dbReference type="Google" id="ProtNLM"/>
    </source>
</evidence>
<dbReference type="InterPro" id="IPR029058">
    <property type="entry name" value="AB_hydrolase_fold"/>
</dbReference>
<feature type="transmembrane region" description="Helical" evidence="2">
    <location>
        <begin position="104"/>
        <end position="127"/>
    </location>
</feature>
<keyword evidence="2" id="KW-0472">Membrane</keyword>
<organism evidence="3 4">
    <name type="scientific">Ceratodon purpureus</name>
    <name type="common">Fire moss</name>
    <name type="synonym">Dicranum purpureum</name>
    <dbReference type="NCBI Taxonomy" id="3225"/>
    <lineage>
        <taxon>Eukaryota</taxon>
        <taxon>Viridiplantae</taxon>
        <taxon>Streptophyta</taxon>
        <taxon>Embryophyta</taxon>
        <taxon>Bryophyta</taxon>
        <taxon>Bryophytina</taxon>
        <taxon>Bryopsida</taxon>
        <taxon>Dicranidae</taxon>
        <taxon>Pseudoditrichales</taxon>
        <taxon>Ditrichaceae</taxon>
        <taxon>Ceratodon</taxon>
    </lineage>
</organism>
<dbReference type="PANTHER" id="PTHR48202:SF1">
    <property type="entry name" value="ALPHA_BETA-HYDROLASES SUPERFAMILY PROTEIN"/>
    <property type="match status" value="1"/>
</dbReference>
<dbReference type="SUPFAM" id="SSF48371">
    <property type="entry name" value="ARM repeat"/>
    <property type="match status" value="1"/>
</dbReference>
<dbReference type="Proteomes" id="UP000822688">
    <property type="component" value="Chromosome 2"/>
</dbReference>